<organism evidence="12 13">
    <name type="scientific">Spiribacter salilacus</name>
    <dbReference type="NCBI Taxonomy" id="2664894"/>
    <lineage>
        <taxon>Bacteria</taxon>
        <taxon>Pseudomonadati</taxon>
        <taxon>Pseudomonadota</taxon>
        <taxon>Gammaproteobacteria</taxon>
        <taxon>Chromatiales</taxon>
        <taxon>Ectothiorhodospiraceae</taxon>
        <taxon>Spiribacter</taxon>
    </lineage>
</organism>
<keyword evidence="13" id="KW-1185">Reference proteome</keyword>
<dbReference type="RefSeq" id="WP_153719278.1">
    <property type="nucleotide sequence ID" value="NZ_WJPP01000003.1"/>
</dbReference>
<evidence type="ECO:0000256" key="4">
    <source>
        <dbReference type="ARBA" id="ARBA00019901"/>
    </source>
</evidence>
<evidence type="ECO:0000256" key="1">
    <source>
        <dbReference type="ARBA" id="ARBA00001917"/>
    </source>
</evidence>
<evidence type="ECO:0000256" key="10">
    <source>
        <dbReference type="ARBA" id="ARBA00032787"/>
    </source>
</evidence>
<evidence type="ECO:0000256" key="7">
    <source>
        <dbReference type="ARBA" id="ARBA00023004"/>
    </source>
</evidence>
<dbReference type="SMART" id="SM00928">
    <property type="entry name" value="NADH_4Fe-4S"/>
    <property type="match status" value="1"/>
</dbReference>
<feature type="domain" description="NADH-ubiquinone oxidoreductase 51kDa subunit iron-sulphur binding" evidence="11">
    <location>
        <begin position="448"/>
        <end position="493"/>
    </location>
</feature>
<protein>
    <recommendedName>
        <fullName evidence="4">NADH-quinone oxidoreductase subunit F</fullName>
    </recommendedName>
    <alternativeName>
        <fullName evidence="9">NADH dehydrogenase I subunit F</fullName>
    </alternativeName>
    <alternativeName>
        <fullName evidence="10">NDH-1 subunit F</fullName>
    </alternativeName>
</protein>
<dbReference type="Gene3D" id="3.40.50.11540">
    <property type="entry name" value="NADH-ubiquinone oxidoreductase 51kDa subunit"/>
    <property type="match status" value="1"/>
</dbReference>
<dbReference type="GO" id="GO:0008137">
    <property type="term" value="F:NADH dehydrogenase (ubiquinone) activity"/>
    <property type="evidence" value="ECO:0007669"/>
    <property type="project" value="InterPro"/>
</dbReference>
<dbReference type="SUPFAM" id="SSF140490">
    <property type="entry name" value="Nqo1C-terminal domain-like"/>
    <property type="match status" value="1"/>
</dbReference>
<dbReference type="SUPFAM" id="SSF142019">
    <property type="entry name" value="Nqo1 FMN-binding domain-like"/>
    <property type="match status" value="1"/>
</dbReference>
<reference evidence="12 13" key="1">
    <citation type="submission" date="2019-11" db="EMBL/GenBank/DDBJ databases">
        <authorList>
            <person name="Zhang X.Y."/>
        </authorList>
    </citation>
    <scope>NUCLEOTIDE SEQUENCE [LARGE SCALE GENOMIC DNA]</scope>
    <source>
        <strain evidence="12 13">C176</strain>
    </source>
</reference>
<comment type="similarity">
    <text evidence="3">Belongs to the complex I 51 kDa subunit family.</text>
</comment>
<gene>
    <name evidence="12" type="ORF">GH984_05780</name>
</gene>
<evidence type="ECO:0000256" key="5">
    <source>
        <dbReference type="ARBA" id="ARBA00022485"/>
    </source>
</evidence>
<dbReference type="Pfam" id="PF01257">
    <property type="entry name" value="2Fe-2S_thioredx"/>
    <property type="match status" value="1"/>
</dbReference>
<dbReference type="InterPro" id="IPR037207">
    <property type="entry name" value="Nuop51_4Fe4S-bd_sf"/>
</dbReference>
<keyword evidence="6" id="KW-0479">Metal-binding</keyword>
<proteinExistence type="inferred from homology"/>
<keyword evidence="8" id="KW-0411">Iron-sulfur</keyword>
<sequence length="542" mass="58003">MENKAEHRLLNALEHIQQTQGAVSDEALKALAAEWGQPLYRLEGLRSFYPVFRETPGAPNRLQICRDGPCRLKGEAAVKALKDALGDRDDIEIEMVSCLGLCDCAPAAALNDSPGPLPDHADIDAWDIKDRHSISEHLPTDPYPDTAAHYSTAAQWLKRPAEEIIAEIDAAGLQGLGGAAFPTARKWQFTRAAQGEPRTVICNADESEPGTFKDRHLLEHAPHLVIEGILIGAAVIGARQGIIYLRHEYQRARAAITKALNKARADGVLGSDAIGPGHDFDIELFISPGGYILGEETALLEALEDRRGEPRHKPPFPTTAGLHGGPTLINNVETLAAVSTILARGASWWREQGIGEHAGLKYVSVSGDVKNPQVLCLPWGTTVAEAIEHCGGMADNRDLLAFSPGGASTPFLPASAAQTPMTFDDLRQAGSGLGTGALFVVGTGRNLAEVLLGQARFFRNESCGKCVPCRVGSNKGVELADAALNHQPNAIDAELAELHQTLMRTSICGLGQVALLPLVDGLKRFPDEPSLQPLRGQTPEAD</sequence>
<dbReference type="GO" id="GO:0010181">
    <property type="term" value="F:FMN binding"/>
    <property type="evidence" value="ECO:0007669"/>
    <property type="project" value="InterPro"/>
</dbReference>
<dbReference type="CDD" id="cd02980">
    <property type="entry name" value="TRX_Fd_family"/>
    <property type="match status" value="1"/>
</dbReference>
<evidence type="ECO:0000313" key="13">
    <source>
        <dbReference type="Proteomes" id="UP000433788"/>
    </source>
</evidence>
<evidence type="ECO:0000256" key="2">
    <source>
        <dbReference type="ARBA" id="ARBA00001966"/>
    </source>
</evidence>
<comment type="caution">
    <text evidence="12">The sequence shown here is derived from an EMBL/GenBank/DDBJ whole genome shotgun (WGS) entry which is preliminary data.</text>
</comment>
<dbReference type="Pfam" id="PF10589">
    <property type="entry name" value="NADH_4Fe-4S"/>
    <property type="match status" value="1"/>
</dbReference>
<keyword evidence="7" id="KW-0408">Iron</keyword>
<dbReference type="InterPro" id="IPR036249">
    <property type="entry name" value="Thioredoxin-like_sf"/>
</dbReference>
<name>A0A6N7QQC7_9GAMM</name>
<dbReference type="Pfam" id="PF10531">
    <property type="entry name" value="SLBB"/>
    <property type="match status" value="1"/>
</dbReference>
<dbReference type="GO" id="GO:0051539">
    <property type="term" value="F:4 iron, 4 sulfur cluster binding"/>
    <property type="evidence" value="ECO:0007669"/>
    <property type="project" value="UniProtKB-KW"/>
</dbReference>
<dbReference type="InterPro" id="IPR001949">
    <property type="entry name" value="NADH-UbQ_OxRdtase_51kDa_CS"/>
</dbReference>
<dbReference type="SUPFAM" id="SSF142984">
    <property type="entry name" value="Nqo1 middle domain-like"/>
    <property type="match status" value="1"/>
</dbReference>
<dbReference type="SUPFAM" id="SSF52833">
    <property type="entry name" value="Thioredoxin-like"/>
    <property type="match status" value="1"/>
</dbReference>
<keyword evidence="5" id="KW-0004">4Fe-4S</keyword>
<dbReference type="Proteomes" id="UP000433788">
    <property type="component" value="Unassembled WGS sequence"/>
</dbReference>
<dbReference type="FunFam" id="3.40.50.11540:FF:000001">
    <property type="entry name" value="NADH dehydrogenase [ubiquinone] flavoprotein 1, mitochondrial"/>
    <property type="match status" value="1"/>
</dbReference>
<dbReference type="Pfam" id="PF01512">
    <property type="entry name" value="Complex1_51K"/>
    <property type="match status" value="1"/>
</dbReference>
<dbReference type="InterPro" id="IPR019554">
    <property type="entry name" value="Soluble_ligand-bd"/>
</dbReference>
<dbReference type="PROSITE" id="PS00645">
    <property type="entry name" value="COMPLEX1_51K_2"/>
    <property type="match status" value="1"/>
</dbReference>
<dbReference type="EMBL" id="WJPP01000003">
    <property type="protein sequence ID" value="MRH78212.1"/>
    <property type="molecule type" value="Genomic_DNA"/>
</dbReference>
<comment type="cofactor">
    <cofactor evidence="1">
        <name>FMN</name>
        <dbReference type="ChEBI" id="CHEBI:58210"/>
    </cofactor>
</comment>
<evidence type="ECO:0000256" key="3">
    <source>
        <dbReference type="ARBA" id="ARBA00007523"/>
    </source>
</evidence>
<accession>A0A6N7QQC7</accession>
<dbReference type="GO" id="GO:0046872">
    <property type="term" value="F:metal ion binding"/>
    <property type="evidence" value="ECO:0007669"/>
    <property type="project" value="UniProtKB-KW"/>
</dbReference>
<dbReference type="Gene3D" id="3.10.20.600">
    <property type="match status" value="1"/>
</dbReference>
<dbReference type="InterPro" id="IPR037225">
    <property type="entry name" value="Nuo51_FMN-bd_sf"/>
</dbReference>
<dbReference type="InterPro" id="IPR011538">
    <property type="entry name" value="Nuo51_FMN-bd"/>
</dbReference>
<evidence type="ECO:0000259" key="11">
    <source>
        <dbReference type="SMART" id="SM00928"/>
    </source>
</evidence>
<dbReference type="Gene3D" id="1.20.1440.230">
    <property type="entry name" value="NADH-ubiquinone oxidoreductase 51kDa subunit, iron-sulphur binding domain"/>
    <property type="match status" value="1"/>
</dbReference>
<evidence type="ECO:0000313" key="12">
    <source>
        <dbReference type="EMBL" id="MRH78212.1"/>
    </source>
</evidence>
<dbReference type="Gene3D" id="3.40.30.10">
    <property type="entry name" value="Glutaredoxin"/>
    <property type="match status" value="1"/>
</dbReference>
<evidence type="ECO:0000256" key="8">
    <source>
        <dbReference type="ARBA" id="ARBA00023014"/>
    </source>
</evidence>
<dbReference type="Gene3D" id="1.10.10.1590">
    <property type="entry name" value="NADH-quinone oxidoreductase subunit E"/>
    <property type="match status" value="1"/>
</dbReference>
<evidence type="ECO:0000256" key="6">
    <source>
        <dbReference type="ARBA" id="ARBA00022723"/>
    </source>
</evidence>
<dbReference type="InterPro" id="IPR041921">
    <property type="entry name" value="NuoE_N"/>
</dbReference>
<dbReference type="PANTHER" id="PTHR43578:SF3">
    <property type="entry name" value="NADH-QUINONE OXIDOREDUCTASE SUBUNIT F"/>
    <property type="match status" value="1"/>
</dbReference>
<comment type="cofactor">
    <cofactor evidence="2">
        <name>[4Fe-4S] cluster</name>
        <dbReference type="ChEBI" id="CHEBI:49883"/>
    </cofactor>
</comment>
<dbReference type="AlphaFoldDB" id="A0A6N7QQC7"/>
<dbReference type="InterPro" id="IPR019575">
    <property type="entry name" value="Nuop51_4Fe4S-bd"/>
</dbReference>
<dbReference type="PANTHER" id="PTHR43578">
    <property type="entry name" value="NADH-QUINONE OXIDOREDUCTASE SUBUNIT F"/>
    <property type="match status" value="1"/>
</dbReference>
<evidence type="ECO:0000256" key="9">
    <source>
        <dbReference type="ARBA" id="ARBA00031578"/>
    </source>
</evidence>